<evidence type="ECO:0000256" key="1">
    <source>
        <dbReference type="ARBA" id="ARBA00004651"/>
    </source>
</evidence>
<dbReference type="CDD" id="cd06579">
    <property type="entry name" value="TM_PBP1_transp_AraH_like"/>
    <property type="match status" value="1"/>
</dbReference>
<feature type="transmembrane region" description="Helical" evidence="6">
    <location>
        <begin position="254"/>
        <end position="281"/>
    </location>
</feature>
<evidence type="ECO:0000256" key="3">
    <source>
        <dbReference type="ARBA" id="ARBA00022692"/>
    </source>
</evidence>
<evidence type="ECO:0000256" key="4">
    <source>
        <dbReference type="ARBA" id="ARBA00022989"/>
    </source>
</evidence>
<dbReference type="AlphaFoldDB" id="A0A150PQL8"/>
<dbReference type="GO" id="GO:0022857">
    <property type="term" value="F:transmembrane transporter activity"/>
    <property type="evidence" value="ECO:0007669"/>
    <property type="project" value="InterPro"/>
</dbReference>
<feature type="transmembrane region" description="Helical" evidence="6">
    <location>
        <begin position="167"/>
        <end position="186"/>
    </location>
</feature>
<dbReference type="Pfam" id="PF02653">
    <property type="entry name" value="BPD_transp_2"/>
    <property type="match status" value="1"/>
</dbReference>
<comment type="caution">
    <text evidence="7">The sequence shown here is derived from an EMBL/GenBank/DDBJ whole genome shotgun (WGS) entry which is preliminary data.</text>
</comment>
<dbReference type="PANTHER" id="PTHR32196:SF63">
    <property type="entry name" value="INNER MEMBRANE ABC TRANSPORTER PERMEASE PROTEIN YJFF"/>
    <property type="match status" value="1"/>
</dbReference>
<accession>A0A150PQL8</accession>
<feature type="transmembrane region" description="Helical" evidence="6">
    <location>
        <begin position="118"/>
        <end position="138"/>
    </location>
</feature>
<keyword evidence="3 6" id="KW-0812">Transmembrane</keyword>
<organism evidence="7 8">
    <name type="scientific">Sorangium cellulosum</name>
    <name type="common">Polyangium cellulosum</name>
    <dbReference type="NCBI Taxonomy" id="56"/>
    <lineage>
        <taxon>Bacteria</taxon>
        <taxon>Pseudomonadati</taxon>
        <taxon>Myxococcota</taxon>
        <taxon>Polyangia</taxon>
        <taxon>Polyangiales</taxon>
        <taxon>Polyangiaceae</taxon>
        <taxon>Sorangium</taxon>
    </lineage>
</organism>
<keyword evidence="2" id="KW-1003">Cell membrane</keyword>
<evidence type="ECO:0000256" key="6">
    <source>
        <dbReference type="SAM" id="Phobius"/>
    </source>
</evidence>
<feature type="transmembrane region" description="Helical" evidence="6">
    <location>
        <begin position="302"/>
        <end position="319"/>
    </location>
</feature>
<proteinExistence type="predicted"/>
<dbReference type="InterPro" id="IPR001851">
    <property type="entry name" value="ABC_transp_permease"/>
</dbReference>
<name>A0A150PQL8_SORCE</name>
<keyword evidence="5 6" id="KW-0472">Membrane</keyword>
<sequence length="334" mass="33982">MQSWDRRHLPLVVTAVLLIALYAGVLASYDAARSLRFLVDLIKGNAAMGICAVGMTFVIMSGGIDLSVGSVVALTTVLVGTLVAAGCHPLLAFCVGLAVSVSFGAVTGHLIHRFSLPPFLVTLAGMFFARGAAFLVSMQPVGIDHPALDWIVDELGFAIAIPGLGRTWVPATALLFLVVLAIGVVLGRSTGFGRNVLAIGGDRQAALLMGVPLGATTVGLYALSGLCAGLGGVTTALIDSAGKPNIGAGLELEAIAAVVIGGTLLTGGAGSVVGTVMGVMITGMVRAVINLDGRLPSPWHHISIGLLLLGFIVMQQVLIRSAPAARGGEALSHR</sequence>
<reference evidence="7 8" key="1">
    <citation type="submission" date="2014-02" db="EMBL/GenBank/DDBJ databases">
        <title>The small core and large imbalanced accessory genome model reveals a collaborative survival strategy of Sorangium cellulosum strains in nature.</title>
        <authorList>
            <person name="Han K."/>
            <person name="Peng R."/>
            <person name="Blom J."/>
            <person name="Li Y.-Z."/>
        </authorList>
    </citation>
    <scope>NUCLEOTIDE SEQUENCE [LARGE SCALE GENOMIC DNA]</scope>
    <source>
        <strain evidence="7 8">So0157-25</strain>
    </source>
</reference>
<feature type="transmembrane region" description="Helical" evidence="6">
    <location>
        <begin position="207"/>
        <end position="234"/>
    </location>
</feature>
<dbReference type="GO" id="GO:0005886">
    <property type="term" value="C:plasma membrane"/>
    <property type="evidence" value="ECO:0007669"/>
    <property type="project" value="UniProtKB-SubCell"/>
</dbReference>
<evidence type="ECO:0000313" key="8">
    <source>
        <dbReference type="Proteomes" id="UP000075420"/>
    </source>
</evidence>
<dbReference type="EMBL" id="JELY01000863">
    <property type="protein sequence ID" value="KYF57796.1"/>
    <property type="molecule type" value="Genomic_DNA"/>
</dbReference>
<keyword evidence="4 6" id="KW-1133">Transmembrane helix</keyword>
<feature type="transmembrane region" description="Helical" evidence="6">
    <location>
        <begin position="37"/>
        <end position="59"/>
    </location>
</feature>
<feature type="transmembrane region" description="Helical" evidence="6">
    <location>
        <begin position="90"/>
        <end position="111"/>
    </location>
</feature>
<gene>
    <name evidence="7" type="ORF">BE08_18670</name>
</gene>
<dbReference type="PANTHER" id="PTHR32196">
    <property type="entry name" value="ABC TRANSPORTER PERMEASE PROTEIN YPHD-RELATED-RELATED"/>
    <property type="match status" value="1"/>
</dbReference>
<comment type="subcellular location">
    <subcellularLocation>
        <location evidence="1">Cell membrane</location>
        <topology evidence="1">Multi-pass membrane protein</topology>
    </subcellularLocation>
</comment>
<evidence type="ECO:0000256" key="5">
    <source>
        <dbReference type="ARBA" id="ARBA00023136"/>
    </source>
</evidence>
<protein>
    <submittedName>
        <fullName evidence="7">Sugar ABC transporter permease</fullName>
    </submittedName>
</protein>
<evidence type="ECO:0000313" key="7">
    <source>
        <dbReference type="EMBL" id="KYF57796.1"/>
    </source>
</evidence>
<dbReference type="Proteomes" id="UP000075420">
    <property type="component" value="Unassembled WGS sequence"/>
</dbReference>
<evidence type="ECO:0000256" key="2">
    <source>
        <dbReference type="ARBA" id="ARBA00022475"/>
    </source>
</evidence>